<dbReference type="Proteomes" id="UP000366872">
    <property type="component" value="Unassembled WGS sequence"/>
</dbReference>
<dbReference type="Pfam" id="PF06439">
    <property type="entry name" value="3keto-disac_hyd"/>
    <property type="match status" value="1"/>
</dbReference>
<keyword evidence="1" id="KW-0732">Signal</keyword>
<protein>
    <recommendedName>
        <fullName evidence="2">3-keto-alpha-glucoside-1,2-lyase/3-keto-2-hydroxy-glucal hydratase domain-containing protein</fullName>
    </recommendedName>
</protein>
<dbReference type="RefSeq" id="WP_222847084.1">
    <property type="nucleotide sequence ID" value="NZ_CAAHFG010000001.1"/>
</dbReference>
<reference evidence="3 4" key="1">
    <citation type="submission" date="2019-04" db="EMBL/GenBank/DDBJ databases">
        <authorList>
            <person name="Van Vliet M D."/>
        </authorList>
    </citation>
    <scope>NUCLEOTIDE SEQUENCE [LARGE SCALE GENOMIC DNA]</scope>
    <source>
        <strain evidence="3 4">F1</strain>
    </source>
</reference>
<dbReference type="GO" id="GO:0016787">
    <property type="term" value="F:hydrolase activity"/>
    <property type="evidence" value="ECO:0007669"/>
    <property type="project" value="InterPro"/>
</dbReference>
<keyword evidence="4" id="KW-1185">Reference proteome</keyword>
<evidence type="ECO:0000259" key="2">
    <source>
        <dbReference type="Pfam" id="PF06439"/>
    </source>
</evidence>
<dbReference type="AlphaFoldDB" id="A0A6C2TZB2"/>
<evidence type="ECO:0000256" key="1">
    <source>
        <dbReference type="SAM" id="SignalP"/>
    </source>
</evidence>
<feature type="signal peptide" evidence="1">
    <location>
        <begin position="1"/>
        <end position="19"/>
    </location>
</feature>
<proteinExistence type="predicted"/>
<evidence type="ECO:0000313" key="4">
    <source>
        <dbReference type="Proteomes" id="UP000366872"/>
    </source>
</evidence>
<feature type="domain" description="3-keto-alpha-glucoside-1,2-lyase/3-keto-2-hydroxy-glucal hydratase" evidence="2">
    <location>
        <begin position="94"/>
        <end position="283"/>
    </location>
</feature>
<evidence type="ECO:0000313" key="3">
    <source>
        <dbReference type="EMBL" id="VGO12804.1"/>
    </source>
</evidence>
<gene>
    <name evidence="3" type="ORF">PDESU_01358</name>
</gene>
<dbReference type="InterPro" id="IPR010496">
    <property type="entry name" value="AL/BT2_dom"/>
</dbReference>
<organism evidence="3 4">
    <name type="scientific">Pontiella desulfatans</name>
    <dbReference type="NCBI Taxonomy" id="2750659"/>
    <lineage>
        <taxon>Bacteria</taxon>
        <taxon>Pseudomonadati</taxon>
        <taxon>Kiritimatiellota</taxon>
        <taxon>Kiritimatiellia</taxon>
        <taxon>Kiritimatiellales</taxon>
        <taxon>Pontiellaceae</taxon>
        <taxon>Pontiella</taxon>
    </lineage>
</organism>
<dbReference type="Gene3D" id="2.60.120.560">
    <property type="entry name" value="Exo-inulinase, domain 1"/>
    <property type="match status" value="1"/>
</dbReference>
<sequence>MKKLITTCVVATVLHTAHAVENLSVAGDGGAVTELLDMELGNFEVWMGIPHSSVKGLPEGTFQSDKVTQGVPMGLDADVKNVFSMIEQAGQPVLHVSGEIYGALTTKKEYGNYHLSLWHKWGDKKWPPRETVKRDSGILYHCYGEHGRFWNVWKTCLEYQVQETDLGDFIPLGGNAATPKVPGPQAEIRGDFDDKKEKRFDPASEVYSSKLGYVHACSEHDAPHGEWNHLELYVVGNDAVHVVNGHVVMVVENARKPDGSPLVKGQIQLQSEAAECYYKDIVLTPIRGFPAGIREKVRLKE</sequence>
<name>A0A6C2TZB2_PONDE</name>
<dbReference type="EMBL" id="CAAHFG010000001">
    <property type="protein sequence ID" value="VGO12804.1"/>
    <property type="molecule type" value="Genomic_DNA"/>
</dbReference>
<feature type="chain" id="PRO_5025442773" description="3-keto-alpha-glucoside-1,2-lyase/3-keto-2-hydroxy-glucal hydratase domain-containing protein" evidence="1">
    <location>
        <begin position="20"/>
        <end position="301"/>
    </location>
</feature>
<accession>A0A6C2TZB2</accession>